<keyword evidence="2" id="KW-1185">Reference proteome</keyword>
<name>A0A318TMC4_9BRAD</name>
<sequence length="77" mass="8531">MLEFRPTKYANTDEFGGAKLYRGDDWLGTVWRHVCGWSWVLVCHPAKPGGGGDDFADAAAKLIAALREFEAWVVSSE</sequence>
<reference evidence="1 2" key="1">
    <citation type="submission" date="2018-06" db="EMBL/GenBank/DDBJ databases">
        <title>Genomic Encyclopedia of Archaeal and Bacterial Type Strains, Phase II (KMG-II): from individual species to whole genera.</title>
        <authorList>
            <person name="Goeker M."/>
        </authorList>
    </citation>
    <scope>NUCLEOTIDE SEQUENCE [LARGE SCALE GENOMIC DNA]</scope>
    <source>
        <strain evidence="1 2">JCM 11668</strain>
    </source>
</reference>
<dbReference type="EMBL" id="QJTI01000002">
    <property type="protein sequence ID" value="PYF05017.1"/>
    <property type="molecule type" value="Genomic_DNA"/>
</dbReference>
<comment type="caution">
    <text evidence="1">The sequence shown here is derived from an EMBL/GenBank/DDBJ whole genome shotgun (WGS) entry which is preliminary data.</text>
</comment>
<accession>A0A318TMC4</accession>
<evidence type="ECO:0000313" key="2">
    <source>
        <dbReference type="Proteomes" id="UP000248148"/>
    </source>
</evidence>
<proteinExistence type="predicted"/>
<dbReference type="RefSeq" id="WP_110779653.1">
    <property type="nucleotide sequence ID" value="NZ_QJTI01000002.1"/>
</dbReference>
<dbReference type="AlphaFoldDB" id="A0A318TMC4"/>
<gene>
    <name evidence="1" type="ORF">BJ122_102243</name>
</gene>
<dbReference type="Proteomes" id="UP000248148">
    <property type="component" value="Unassembled WGS sequence"/>
</dbReference>
<organism evidence="1 2">
    <name type="scientific">Rhodopseudomonas faecalis</name>
    <dbReference type="NCBI Taxonomy" id="99655"/>
    <lineage>
        <taxon>Bacteria</taxon>
        <taxon>Pseudomonadati</taxon>
        <taxon>Pseudomonadota</taxon>
        <taxon>Alphaproteobacteria</taxon>
        <taxon>Hyphomicrobiales</taxon>
        <taxon>Nitrobacteraceae</taxon>
        <taxon>Rhodopseudomonas</taxon>
    </lineage>
</organism>
<evidence type="ECO:0000313" key="1">
    <source>
        <dbReference type="EMBL" id="PYF05017.1"/>
    </source>
</evidence>
<protein>
    <submittedName>
        <fullName evidence="1">Uncharacterized protein</fullName>
    </submittedName>
</protein>